<keyword evidence="2" id="KW-1185">Reference proteome</keyword>
<dbReference type="InterPro" id="IPR050600">
    <property type="entry name" value="SETD3_SETD6_MTase"/>
</dbReference>
<dbReference type="OrthoDB" id="48326at2759"/>
<dbReference type="PANTHER" id="PTHR13271">
    <property type="entry name" value="UNCHARACTERIZED PUTATIVE METHYLTRANSFERASE"/>
    <property type="match status" value="1"/>
</dbReference>
<dbReference type="InterPro" id="IPR046341">
    <property type="entry name" value="SET_dom_sf"/>
</dbReference>
<organism evidence="1 2">
    <name type="scientific">Ostreococcus tauri</name>
    <name type="common">Marine green alga</name>
    <dbReference type="NCBI Taxonomy" id="70448"/>
    <lineage>
        <taxon>Eukaryota</taxon>
        <taxon>Viridiplantae</taxon>
        <taxon>Chlorophyta</taxon>
        <taxon>Mamiellophyceae</taxon>
        <taxon>Mamiellales</taxon>
        <taxon>Bathycoccaceae</taxon>
        <taxon>Ostreococcus</taxon>
    </lineage>
</organism>
<accession>A0A090MBZ9</accession>
<dbReference type="AlphaFoldDB" id="A0A090MBZ9"/>
<proteinExistence type="predicted"/>
<name>A0A090MBZ9_OSTTA</name>
<dbReference type="InParanoid" id="A0A090MBZ9"/>
<dbReference type="EMBL" id="CAID01000011">
    <property type="protein sequence ID" value="CEF99624.1"/>
    <property type="molecule type" value="Genomic_DNA"/>
</dbReference>
<dbReference type="GO" id="GO:0016279">
    <property type="term" value="F:protein-lysine N-methyltransferase activity"/>
    <property type="evidence" value="ECO:0007669"/>
    <property type="project" value="TreeGrafter"/>
</dbReference>
<evidence type="ECO:0000313" key="1">
    <source>
        <dbReference type="EMBL" id="CEF99624.1"/>
    </source>
</evidence>
<sequence>MERRLVCTHRHVVSKVDFRSEFEDGASDGISEDAFRWAHACVMTRAFHAPNAMSEDPWRDLCERTDFVGVFMAPVLDFANHRRPREVAYEVTNGEDGEGLVTVTALKDFKEGDFMRISYGAKDNTSLFSRYGFCVESNVEPDGSSNDVFRVDKSDFRRFVRESDEEHADGEVVELRMAKTVEHADGEVVELRMAKTVDYMYAPFAELLDIARVYFIQSDISFAQICADQDAPAERDDAVWDRDEDVFGLEGGEADDADEANALMYGDIDDADNEDANGAGDEDYTDAFASRADDAARLRVEVKSLRALAEYLSTLQLERKEDEPSTDADTKPLSAYVLHQLKIWRFLRRRTLDTYALAARQRADDLLVKTSGLEDRRPHKRAKNASDDDDSFKLTESQRVAFAALDARLEDDAEAKSAAGVICDARARVHGVLFDST</sequence>
<dbReference type="GeneID" id="9832414"/>
<reference evidence="2" key="1">
    <citation type="journal article" date="2006" name="Proc. Natl. Acad. Sci. U.S.A.">
        <title>Genome analysis of the smallest free-living eukaryote Ostreococcus tauri unveils many unique features.</title>
        <authorList>
            <person name="Derelle E."/>
            <person name="Ferraz C."/>
            <person name="Rombauts S."/>
            <person name="Rouze P."/>
            <person name="Worden A.Z."/>
            <person name="Robbens S."/>
            <person name="Partensky F."/>
            <person name="Degroeve S."/>
            <person name="Echeynie S."/>
            <person name="Cooke R."/>
            <person name="Saeys Y."/>
            <person name="Wuyts J."/>
            <person name="Jabbari K."/>
            <person name="Bowler C."/>
            <person name="Panaud O."/>
            <person name="Piegu B."/>
            <person name="Ball S.G."/>
            <person name="Ral J.-P."/>
            <person name="Bouget F.-Y."/>
            <person name="Piganeau G."/>
            <person name="De Baets B."/>
            <person name="Picard A."/>
            <person name="Delseny M."/>
            <person name="Demaille J."/>
            <person name="Van de Peer Y."/>
            <person name="Moreau H."/>
        </authorList>
    </citation>
    <scope>NUCLEOTIDE SEQUENCE [LARGE SCALE GENOMIC DNA]</scope>
    <source>
        <strain evidence="2">OTTH 0595 / CCAP 157/2 / RCC745</strain>
    </source>
</reference>
<dbReference type="KEGG" id="ota:OT_ostta11g01560"/>
<dbReference type="SUPFAM" id="SSF82199">
    <property type="entry name" value="SET domain"/>
    <property type="match status" value="1"/>
</dbReference>
<comment type="caution">
    <text evidence="1">The sequence shown here is derived from an EMBL/GenBank/DDBJ whole genome shotgun (WGS) entry which is preliminary data.</text>
</comment>
<dbReference type="RefSeq" id="XP_003081971.2">
    <property type="nucleotide sequence ID" value="XM_003081923.2"/>
</dbReference>
<gene>
    <name evidence="1" type="ORF">OT_ostta11g01560</name>
</gene>
<evidence type="ECO:0000313" key="2">
    <source>
        <dbReference type="Proteomes" id="UP000009170"/>
    </source>
</evidence>
<reference evidence="1 2" key="2">
    <citation type="journal article" date="2014" name="BMC Genomics">
        <title>An improved genome of the model marine alga Ostreococcus tauri unfolds by assessing Illumina de novo assemblies.</title>
        <authorList>
            <person name="Blanc-Mathieu R."/>
            <person name="Verhelst B."/>
            <person name="Derelle E."/>
            <person name="Rombauts S."/>
            <person name="Bouget F.Y."/>
            <person name="Carre I."/>
            <person name="Chateau A."/>
            <person name="Eyre-Walker A."/>
            <person name="Grimsley N."/>
            <person name="Moreau H."/>
            <person name="Piegu B."/>
            <person name="Rivals E."/>
            <person name="Schackwitz W."/>
            <person name="Van de Peer Y."/>
            <person name="Piganeau G."/>
        </authorList>
    </citation>
    <scope>NUCLEOTIDE SEQUENCE [LARGE SCALE GENOMIC DNA]</scope>
    <source>
        <strain evidence="2">OTTH 0595 / CCAP 157/2 / RCC745</strain>
    </source>
</reference>
<dbReference type="Gene3D" id="3.90.1410.10">
    <property type="entry name" value="set domain protein methyltransferase, domain 1"/>
    <property type="match status" value="1"/>
</dbReference>
<dbReference type="CDD" id="cd10527">
    <property type="entry name" value="SET_LSMT"/>
    <property type="match status" value="1"/>
</dbReference>
<dbReference type="Proteomes" id="UP000009170">
    <property type="component" value="Unassembled WGS sequence"/>
</dbReference>
<protein>
    <submittedName>
        <fullName evidence="1">Unnamed product</fullName>
    </submittedName>
</protein>